<reference evidence="1" key="1">
    <citation type="journal article" date="2021" name="Nat. Commun.">
        <title>Genetic determinants of endophytism in the Arabidopsis root mycobiome.</title>
        <authorList>
            <person name="Mesny F."/>
            <person name="Miyauchi S."/>
            <person name="Thiergart T."/>
            <person name="Pickel B."/>
            <person name="Atanasova L."/>
            <person name="Karlsson M."/>
            <person name="Huettel B."/>
            <person name="Barry K.W."/>
            <person name="Haridas S."/>
            <person name="Chen C."/>
            <person name="Bauer D."/>
            <person name="Andreopoulos W."/>
            <person name="Pangilinan J."/>
            <person name="LaButti K."/>
            <person name="Riley R."/>
            <person name="Lipzen A."/>
            <person name="Clum A."/>
            <person name="Drula E."/>
            <person name="Henrissat B."/>
            <person name="Kohler A."/>
            <person name="Grigoriev I.V."/>
            <person name="Martin F.M."/>
            <person name="Hacquard S."/>
        </authorList>
    </citation>
    <scope>NUCLEOTIDE SEQUENCE</scope>
    <source>
        <strain evidence="1">MPI-SDFR-AT-0120</strain>
    </source>
</reference>
<organism evidence="1 2">
    <name type="scientific">Paraphoma chrysanthemicola</name>
    <dbReference type="NCBI Taxonomy" id="798071"/>
    <lineage>
        <taxon>Eukaryota</taxon>
        <taxon>Fungi</taxon>
        <taxon>Dikarya</taxon>
        <taxon>Ascomycota</taxon>
        <taxon>Pezizomycotina</taxon>
        <taxon>Dothideomycetes</taxon>
        <taxon>Pleosporomycetidae</taxon>
        <taxon>Pleosporales</taxon>
        <taxon>Pleosporineae</taxon>
        <taxon>Phaeosphaeriaceae</taxon>
        <taxon>Paraphoma</taxon>
    </lineage>
</organism>
<evidence type="ECO:0000313" key="2">
    <source>
        <dbReference type="Proteomes" id="UP000813461"/>
    </source>
</evidence>
<accession>A0A8K0VXV7</accession>
<name>A0A8K0VXV7_9PLEO</name>
<sequence length="289" mass="33267">MDIQEQSHVEMLLTEGQQQELDNLHASASLQIIRSQAQPYTSSTKTSATIAHLHDMGCARYTEQEIHLLATLEPPTRYLSSVNGSLMEETKCTRNPLEQDFVYDVQAFHCLRHVPGVLDFGGAVLDRSGKHLHGYLLKLPQTRCTLLLDRLSETGCTRWEDVEIWCRKLVEVVRQVHSMNFVVGSLRRYRVPILVDSYDELYLWRLEATPSFGGLHEVIHPPEFIKFHGLLDRSTPRLQIPRNTHKLDIYMLGMLLWVFAQSWAEQCTATSKRRIVQLPPMDAKVPLYF</sequence>
<dbReference type="EMBL" id="JAGMVJ010000011">
    <property type="protein sequence ID" value="KAH7086515.1"/>
    <property type="molecule type" value="Genomic_DNA"/>
</dbReference>
<evidence type="ECO:0008006" key="3">
    <source>
        <dbReference type="Google" id="ProtNLM"/>
    </source>
</evidence>
<comment type="caution">
    <text evidence="1">The sequence shown here is derived from an EMBL/GenBank/DDBJ whole genome shotgun (WGS) entry which is preliminary data.</text>
</comment>
<keyword evidence="2" id="KW-1185">Reference proteome</keyword>
<dbReference type="Proteomes" id="UP000813461">
    <property type="component" value="Unassembled WGS sequence"/>
</dbReference>
<proteinExistence type="predicted"/>
<dbReference type="OrthoDB" id="3734019at2759"/>
<gene>
    <name evidence="1" type="ORF">FB567DRAFT_603567</name>
</gene>
<protein>
    <recommendedName>
        <fullName evidence="3">Protein kinase domain-containing protein</fullName>
    </recommendedName>
</protein>
<dbReference type="AlphaFoldDB" id="A0A8K0VXV7"/>
<evidence type="ECO:0000313" key="1">
    <source>
        <dbReference type="EMBL" id="KAH7086515.1"/>
    </source>
</evidence>